<dbReference type="AlphaFoldDB" id="A0A6V8LPK7"/>
<dbReference type="Proteomes" id="UP000494245">
    <property type="component" value="Unassembled WGS sequence"/>
</dbReference>
<comment type="caution">
    <text evidence="2">The sequence shown here is derived from an EMBL/GenBank/DDBJ whole genome shotgun (WGS) entry which is preliminary data.</text>
</comment>
<name>A0A6V8LPK7_9BACT</name>
<evidence type="ECO:0000313" key="3">
    <source>
        <dbReference type="Proteomes" id="UP000494245"/>
    </source>
</evidence>
<accession>A0A6V8LPK7</accession>
<proteinExistence type="predicted"/>
<feature type="signal peptide" evidence="1">
    <location>
        <begin position="1"/>
        <end position="20"/>
    </location>
</feature>
<reference evidence="2 3" key="2">
    <citation type="submission" date="2020-05" db="EMBL/GenBank/DDBJ databases">
        <title>Draft genome sequence of Desulfovibrio sp. strainFSS-1.</title>
        <authorList>
            <person name="Shimoshige H."/>
            <person name="Kobayashi H."/>
            <person name="Maekawa T."/>
        </authorList>
    </citation>
    <scope>NUCLEOTIDE SEQUENCE [LARGE SCALE GENOMIC DNA]</scope>
    <source>
        <strain evidence="2 3">SIID29052-01</strain>
    </source>
</reference>
<evidence type="ECO:0000256" key="1">
    <source>
        <dbReference type="SAM" id="SignalP"/>
    </source>
</evidence>
<keyword evidence="3" id="KW-1185">Reference proteome</keyword>
<gene>
    <name evidence="2" type="ORF">NNJEOMEG_01488</name>
</gene>
<dbReference type="RefSeq" id="WP_173082900.1">
    <property type="nucleotide sequence ID" value="NZ_BLTE01000005.1"/>
</dbReference>
<feature type="chain" id="PRO_5028944421" evidence="1">
    <location>
        <begin position="21"/>
        <end position="116"/>
    </location>
</feature>
<reference evidence="2 3" key="1">
    <citation type="submission" date="2020-04" db="EMBL/GenBank/DDBJ databases">
        <authorList>
            <consortium name="Desulfovibrio sp. FSS-1 genome sequencing consortium"/>
            <person name="Shimoshige H."/>
            <person name="Kobayashi H."/>
            <person name="Maekawa T."/>
        </authorList>
    </citation>
    <scope>NUCLEOTIDE SEQUENCE [LARGE SCALE GENOMIC DNA]</scope>
    <source>
        <strain evidence="2 3">SIID29052-01</strain>
    </source>
</reference>
<protein>
    <submittedName>
        <fullName evidence="2">Uncharacterized protein</fullName>
    </submittedName>
</protein>
<evidence type="ECO:0000313" key="2">
    <source>
        <dbReference type="EMBL" id="GFK93654.1"/>
    </source>
</evidence>
<organism evidence="2 3">
    <name type="scientific">Fundidesulfovibrio magnetotacticus</name>
    <dbReference type="NCBI Taxonomy" id="2730080"/>
    <lineage>
        <taxon>Bacteria</taxon>
        <taxon>Pseudomonadati</taxon>
        <taxon>Thermodesulfobacteriota</taxon>
        <taxon>Desulfovibrionia</taxon>
        <taxon>Desulfovibrionales</taxon>
        <taxon>Desulfovibrionaceae</taxon>
        <taxon>Fundidesulfovibrio</taxon>
    </lineage>
</organism>
<sequence>MRKFVVPLLLVLALAGQALAAEKRIVFINSVNQQIKGIFLAPAGSGQWGPNLLDKWKLKNGRKVDIAVPHDRGNCQWDLKYVVRDKLAYTVKDIDICKAVEIELFLDKGQAWANIK</sequence>
<dbReference type="EMBL" id="BLTE01000005">
    <property type="protein sequence ID" value="GFK93654.1"/>
    <property type="molecule type" value="Genomic_DNA"/>
</dbReference>
<keyword evidence="1" id="KW-0732">Signal</keyword>